<dbReference type="PANTHER" id="PTHR11985:SF35">
    <property type="entry name" value="ANAEROBIC GLYCEROL-3-PHOSPHATE DEHYDROGENASE SUBUNIT A"/>
    <property type="match status" value="1"/>
</dbReference>
<keyword evidence="3 7" id="KW-0285">Flavoprotein</keyword>
<dbReference type="Gene3D" id="3.50.50.60">
    <property type="entry name" value="FAD/NAD(P)-binding domain"/>
    <property type="match status" value="1"/>
</dbReference>
<evidence type="ECO:0000256" key="3">
    <source>
        <dbReference type="ARBA" id="ARBA00022630"/>
    </source>
</evidence>
<dbReference type="InterPro" id="IPR038299">
    <property type="entry name" value="DAO_C_sf"/>
</dbReference>
<feature type="domain" description="FAD dependent oxidoreductase" evidence="8">
    <location>
        <begin position="23"/>
        <end position="385"/>
    </location>
</feature>
<dbReference type="PROSITE" id="PS00978">
    <property type="entry name" value="FAD_G3PDH_2"/>
    <property type="match status" value="1"/>
</dbReference>
<dbReference type="Gene3D" id="1.10.8.870">
    <property type="entry name" value="Alpha-glycerophosphate oxidase, cap domain"/>
    <property type="match status" value="1"/>
</dbReference>
<proteinExistence type="inferred from homology"/>
<dbReference type="PROSITE" id="PS00977">
    <property type="entry name" value="FAD_G3PDH_1"/>
    <property type="match status" value="1"/>
</dbReference>
<evidence type="ECO:0000259" key="8">
    <source>
        <dbReference type="Pfam" id="PF01266"/>
    </source>
</evidence>
<evidence type="ECO:0000256" key="4">
    <source>
        <dbReference type="ARBA" id="ARBA00022798"/>
    </source>
</evidence>
<dbReference type="PRINTS" id="PR01001">
    <property type="entry name" value="FADG3PDH"/>
</dbReference>
<dbReference type="Gene3D" id="3.30.9.10">
    <property type="entry name" value="D-Amino Acid Oxidase, subunit A, domain 2"/>
    <property type="match status" value="1"/>
</dbReference>
<keyword evidence="4" id="KW-0319">Glycerol metabolism</keyword>
<dbReference type="GO" id="GO:0004368">
    <property type="term" value="F:glycerol-3-phosphate dehydrogenase (quinone) activity"/>
    <property type="evidence" value="ECO:0007669"/>
    <property type="project" value="UniProtKB-EC"/>
</dbReference>
<dbReference type="EC" id="1.1.5.3" evidence="7"/>
<protein>
    <recommendedName>
        <fullName evidence="7">Glycerol-3-phosphate dehydrogenase</fullName>
        <ecNumber evidence="7">1.1.5.3</ecNumber>
    </recommendedName>
</protein>
<dbReference type="GO" id="GO:0006071">
    <property type="term" value="P:glycerol metabolic process"/>
    <property type="evidence" value="ECO:0007669"/>
    <property type="project" value="UniProtKB-KW"/>
</dbReference>
<keyword evidence="5" id="KW-0274">FAD</keyword>
<dbReference type="InterPro" id="IPR006076">
    <property type="entry name" value="FAD-dep_OxRdtase"/>
</dbReference>
<evidence type="ECO:0000256" key="2">
    <source>
        <dbReference type="ARBA" id="ARBA00007330"/>
    </source>
</evidence>
<dbReference type="Pfam" id="PF16901">
    <property type="entry name" value="DAO_C"/>
    <property type="match status" value="1"/>
</dbReference>
<dbReference type="EMBL" id="NGFO01000025">
    <property type="protein sequence ID" value="OUC77053.1"/>
    <property type="molecule type" value="Genomic_DNA"/>
</dbReference>
<dbReference type="PANTHER" id="PTHR11985">
    <property type="entry name" value="GLYCEROL-3-PHOSPHATE DEHYDROGENASE"/>
    <property type="match status" value="1"/>
</dbReference>
<dbReference type="Proteomes" id="UP000194632">
    <property type="component" value="Unassembled WGS sequence"/>
</dbReference>
<dbReference type="SUPFAM" id="SSF51905">
    <property type="entry name" value="FAD/NAD(P)-binding domain"/>
    <property type="match status" value="1"/>
</dbReference>
<evidence type="ECO:0000259" key="9">
    <source>
        <dbReference type="Pfam" id="PF16901"/>
    </source>
</evidence>
<comment type="similarity">
    <text evidence="2 7">Belongs to the FAD-dependent glycerol-3-phosphate dehydrogenase family.</text>
</comment>
<feature type="domain" description="Alpha-glycerophosphate oxidase C-terminal" evidence="9">
    <location>
        <begin position="406"/>
        <end position="509"/>
    </location>
</feature>
<sequence>MATLSVHTRRRALDRLASGEPLDLLVIGGGITGVGVALDAATRGLRVALVENDDLAAGTSRWSSKLVHGGLRYLARGDLRIARESAIERHHLMTAIAPHLIAPLRQIIPDRGGRQSSIIRIGLRAGDVLRRNAGTPESLLPPPSRLSALETLGRCPAVSPDGLRGGISAADGQLIDDARLVVALARTAAGYGASICTRVRAESVDGRGATLTDRQTGESFDVGARMVVNATGVWSGGIDDAIAVHPSRGTHLVIDAARLGFPDAALMSPLGGSVSRFVFAIPAQLGRAYVGITDVAAPGPIPDVPTPDESEIDFLLDAINPALARPLDRSDIVGTFAGLRPLVDTRGGNAGRDADALADVSRQHHVGVRGDGLVSVLGGKLTTYRRMAQDAVDAALSTTDLAAGDCVTTTTPLVGALRSPREQGLPPSLVQRFGGEAPTVVDVATVAHPLGPIVPGIDVTRAEIEFAMTHEGALDADDILHRRTRIGLVRRDADAARPEIERIVGEVLG</sequence>
<dbReference type="InterPro" id="IPR031656">
    <property type="entry name" value="DAO_C"/>
</dbReference>
<dbReference type="Pfam" id="PF01266">
    <property type="entry name" value="DAO"/>
    <property type="match status" value="1"/>
</dbReference>
<reference evidence="10 11" key="1">
    <citation type="submission" date="2017-05" db="EMBL/GenBank/DDBJ databases">
        <title>Biotechnological potential of actinobacteria isolated from South African environments.</title>
        <authorList>
            <person name="Le Roes-Hill M."/>
            <person name="Prins A."/>
            <person name="Durrell K.A."/>
        </authorList>
    </citation>
    <scope>NUCLEOTIDE SEQUENCE [LARGE SCALE GENOMIC DNA]</scope>
    <source>
        <strain evidence="10">BS2</strain>
    </source>
</reference>
<gene>
    <name evidence="10" type="ORF">CA982_19325</name>
</gene>
<comment type="caution">
    <text evidence="10">The sequence shown here is derived from an EMBL/GenBank/DDBJ whole genome shotgun (WGS) entry which is preliminary data.</text>
</comment>
<evidence type="ECO:0000256" key="7">
    <source>
        <dbReference type="RuleBase" id="RU361217"/>
    </source>
</evidence>
<keyword evidence="6 7" id="KW-0560">Oxidoreductase</keyword>
<evidence type="ECO:0000256" key="1">
    <source>
        <dbReference type="ARBA" id="ARBA00001974"/>
    </source>
</evidence>
<comment type="cofactor">
    <cofactor evidence="1 7">
        <name>FAD</name>
        <dbReference type="ChEBI" id="CHEBI:57692"/>
    </cofactor>
</comment>
<dbReference type="GO" id="GO:0046168">
    <property type="term" value="P:glycerol-3-phosphate catabolic process"/>
    <property type="evidence" value="ECO:0007669"/>
    <property type="project" value="TreeGrafter"/>
</dbReference>
<accession>A0A243Q6K3</accession>
<dbReference type="InterPro" id="IPR036188">
    <property type="entry name" value="FAD/NAD-bd_sf"/>
</dbReference>
<dbReference type="AlphaFoldDB" id="A0A243Q6K3"/>
<evidence type="ECO:0000256" key="5">
    <source>
        <dbReference type="ARBA" id="ARBA00022827"/>
    </source>
</evidence>
<name>A0A243Q6K3_9ACTN</name>
<keyword evidence="11" id="KW-1185">Reference proteome</keyword>
<evidence type="ECO:0000256" key="6">
    <source>
        <dbReference type="ARBA" id="ARBA00023002"/>
    </source>
</evidence>
<organism evidence="10 11">
    <name type="scientific">Gordonia lacunae</name>
    <dbReference type="NCBI Taxonomy" id="417102"/>
    <lineage>
        <taxon>Bacteria</taxon>
        <taxon>Bacillati</taxon>
        <taxon>Actinomycetota</taxon>
        <taxon>Actinomycetes</taxon>
        <taxon>Mycobacteriales</taxon>
        <taxon>Gordoniaceae</taxon>
        <taxon>Gordonia</taxon>
    </lineage>
</organism>
<evidence type="ECO:0000313" key="10">
    <source>
        <dbReference type="EMBL" id="OUC77053.1"/>
    </source>
</evidence>
<dbReference type="RefSeq" id="WP_086536910.1">
    <property type="nucleotide sequence ID" value="NZ_NGFO01000025.1"/>
</dbReference>
<dbReference type="OrthoDB" id="9766796at2"/>
<evidence type="ECO:0000313" key="11">
    <source>
        <dbReference type="Proteomes" id="UP000194632"/>
    </source>
</evidence>
<dbReference type="STRING" id="417102.CA982_19325"/>
<dbReference type="GO" id="GO:0009331">
    <property type="term" value="C:glycerol-3-phosphate dehydrogenase (FAD) complex"/>
    <property type="evidence" value="ECO:0007669"/>
    <property type="project" value="UniProtKB-UniRule"/>
</dbReference>
<dbReference type="InterPro" id="IPR000447">
    <property type="entry name" value="G3P_DH_FAD-dep"/>
</dbReference>
<comment type="catalytic activity">
    <reaction evidence="7">
        <text>a quinone + sn-glycerol 3-phosphate = dihydroxyacetone phosphate + a quinol</text>
        <dbReference type="Rhea" id="RHEA:18977"/>
        <dbReference type="ChEBI" id="CHEBI:24646"/>
        <dbReference type="ChEBI" id="CHEBI:57597"/>
        <dbReference type="ChEBI" id="CHEBI:57642"/>
        <dbReference type="ChEBI" id="CHEBI:132124"/>
        <dbReference type="EC" id="1.1.5.3"/>
    </reaction>
</comment>